<dbReference type="InterPro" id="IPR009057">
    <property type="entry name" value="Homeodomain-like_sf"/>
</dbReference>
<dbReference type="GO" id="GO:0003677">
    <property type="term" value="F:DNA binding"/>
    <property type="evidence" value="ECO:0007669"/>
    <property type="project" value="UniProtKB-UniRule"/>
</dbReference>
<dbReference type="Gene3D" id="1.10.10.60">
    <property type="entry name" value="Homeodomain-like"/>
    <property type="match status" value="1"/>
</dbReference>
<dbReference type="PROSITE" id="PS01081">
    <property type="entry name" value="HTH_TETR_1"/>
    <property type="match status" value="1"/>
</dbReference>
<proteinExistence type="predicted"/>
<evidence type="ECO:0000256" key="2">
    <source>
        <dbReference type="PROSITE-ProRule" id="PRU00335"/>
    </source>
</evidence>
<dbReference type="Pfam" id="PF00440">
    <property type="entry name" value="TetR_N"/>
    <property type="match status" value="1"/>
</dbReference>
<dbReference type="Gene3D" id="1.10.357.10">
    <property type="entry name" value="Tetracycline Repressor, domain 2"/>
    <property type="match status" value="1"/>
</dbReference>
<dbReference type="PANTHER" id="PTHR43479">
    <property type="entry name" value="ACREF/ENVCD OPERON REPRESSOR-RELATED"/>
    <property type="match status" value="1"/>
</dbReference>
<dbReference type="Pfam" id="PF17932">
    <property type="entry name" value="TetR_C_24"/>
    <property type="match status" value="1"/>
</dbReference>
<dbReference type="InterPro" id="IPR023772">
    <property type="entry name" value="DNA-bd_HTH_TetR-type_CS"/>
</dbReference>
<dbReference type="InterPro" id="IPR001647">
    <property type="entry name" value="HTH_TetR"/>
</dbReference>
<gene>
    <name evidence="4" type="ORF">St703_11180</name>
</gene>
<evidence type="ECO:0000313" key="5">
    <source>
        <dbReference type="Proteomes" id="UP000326951"/>
    </source>
</evidence>
<dbReference type="InterPro" id="IPR041490">
    <property type="entry name" value="KstR2_TetR_C"/>
</dbReference>
<evidence type="ECO:0000259" key="3">
    <source>
        <dbReference type="PROSITE" id="PS50977"/>
    </source>
</evidence>
<dbReference type="Proteomes" id="UP000326951">
    <property type="component" value="Chromosome"/>
</dbReference>
<dbReference type="SUPFAM" id="SSF46689">
    <property type="entry name" value="Homeodomain-like"/>
    <property type="match status" value="1"/>
</dbReference>
<evidence type="ECO:0000313" key="4">
    <source>
        <dbReference type="EMBL" id="BBN98413.1"/>
    </source>
</evidence>
<dbReference type="SUPFAM" id="SSF48498">
    <property type="entry name" value="Tetracyclin repressor-like, C-terminal domain"/>
    <property type="match status" value="1"/>
</dbReference>
<name>A0A5K7X1B9_9BACL</name>
<sequence length="194" mass="22467">MVIPVAIDRKKMILSAAERTFASFGYKATTMDLVARLANVGKGTIYTFFKNKEELFNEIMNQFIKRIKATATNAIHDDDHFFVNLHRALYSMLELRKEHQLTIKLTQELREIGTAQAKQALANIEDAILGFMEEFISHAEQKQEIKPCDPKVTAFVILHLYISLVFEWEQRHQPLSKEEIAHLFELYLVQGLKK</sequence>
<dbReference type="PRINTS" id="PR00455">
    <property type="entry name" value="HTHTETR"/>
</dbReference>
<protein>
    <submittedName>
        <fullName evidence="4">TetR family transcriptional regulator</fullName>
    </submittedName>
</protein>
<feature type="DNA-binding region" description="H-T-H motif" evidence="2">
    <location>
        <begin position="30"/>
        <end position="49"/>
    </location>
</feature>
<dbReference type="InterPro" id="IPR036271">
    <property type="entry name" value="Tet_transcr_reg_TetR-rel_C_sf"/>
</dbReference>
<dbReference type="PROSITE" id="PS50977">
    <property type="entry name" value="HTH_TETR_2"/>
    <property type="match status" value="1"/>
</dbReference>
<dbReference type="AlphaFoldDB" id="A0A5K7X1B9"/>
<feature type="domain" description="HTH tetR-type" evidence="3">
    <location>
        <begin position="7"/>
        <end position="67"/>
    </location>
</feature>
<reference evidence="4 5" key="1">
    <citation type="submission" date="2019-09" db="EMBL/GenBank/DDBJ databases">
        <title>Complete genome sequence of Sporolactobacillus terrae 70-3.</title>
        <authorList>
            <person name="Tanaka N."/>
            <person name="Shiwa Y."/>
            <person name="Fujita N."/>
            <person name="Tanasupawat S."/>
        </authorList>
    </citation>
    <scope>NUCLEOTIDE SEQUENCE [LARGE SCALE GENOMIC DNA]</scope>
    <source>
        <strain evidence="4 5">70-3</strain>
    </source>
</reference>
<dbReference type="InterPro" id="IPR050624">
    <property type="entry name" value="HTH-type_Tx_Regulator"/>
</dbReference>
<dbReference type="EMBL" id="AP021853">
    <property type="protein sequence ID" value="BBN98413.1"/>
    <property type="molecule type" value="Genomic_DNA"/>
</dbReference>
<keyword evidence="1 2" id="KW-0238">DNA-binding</keyword>
<organism evidence="4 5">
    <name type="scientific">Sporolactobacillus terrae</name>
    <dbReference type="NCBI Taxonomy" id="269673"/>
    <lineage>
        <taxon>Bacteria</taxon>
        <taxon>Bacillati</taxon>
        <taxon>Bacillota</taxon>
        <taxon>Bacilli</taxon>
        <taxon>Bacillales</taxon>
        <taxon>Sporolactobacillaceae</taxon>
        <taxon>Sporolactobacillus</taxon>
    </lineage>
</organism>
<accession>A0A5K7X1B9</accession>
<evidence type="ECO:0000256" key="1">
    <source>
        <dbReference type="ARBA" id="ARBA00023125"/>
    </source>
</evidence>
<dbReference type="PANTHER" id="PTHR43479:SF11">
    <property type="entry name" value="ACREF_ENVCD OPERON REPRESSOR-RELATED"/>
    <property type="match status" value="1"/>
</dbReference>